<accession>A0A238JSC0</accession>
<proteinExistence type="predicted"/>
<keyword evidence="3" id="KW-1185">Reference proteome</keyword>
<protein>
    <recommendedName>
        <fullName evidence="4">Acetolactate synthase</fullName>
    </recommendedName>
</protein>
<reference evidence="3" key="1">
    <citation type="submission" date="2017-05" db="EMBL/GenBank/DDBJ databases">
        <authorList>
            <person name="Rodrigo-Torres L."/>
            <person name="Arahal R. D."/>
            <person name="Lucena T."/>
        </authorList>
    </citation>
    <scope>NUCLEOTIDE SEQUENCE [LARGE SCALE GENOMIC DNA]</scope>
    <source>
        <strain evidence="3">CECT 8621</strain>
    </source>
</reference>
<organism evidence="2 3">
    <name type="scientific">Actibacterium lipolyticum</name>
    <dbReference type="NCBI Taxonomy" id="1524263"/>
    <lineage>
        <taxon>Bacteria</taxon>
        <taxon>Pseudomonadati</taxon>
        <taxon>Pseudomonadota</taxon>
        <taxon>Alphaproteobacteria</taxon>
        <taxon>Rhodobacterales</taxon>
        <taxon>Roseobacteraceae</taxon>
        <taxon>Actibacterium</taxon>
    </lineage>
</organism>
<keyword evidence="1" id="KW-0732">Signal</keyword>
<evidence type="ECO:0000313" key="3">
    <source>
        <dbReference type="Proteomes" id="UP000202922"/>
    </source>
</evidence>
<dbReference type="RefSeq" id="WP_235823733.1">
    <property type="nucleotide sequence ID" value="NZ_FXYE01000001.1"/>
</dbReference>
<evidence type="ECO:0000256" key="1">
    <source>
        <dbReference type="SAM" id="SignalP"/>
    </source>
</evidence>
<dbReference type="EMBL" id="FXYE01000001">
    <property type="protein sequence ID" value="SMX32646.1"/>
    <property type="molecule type" value="Genomic_DNA"/>
</dbReference>
<evidence type="ECO:0000313" key="2">
    <source>
        <dbReference type="EMBL" id="SMX32646.1"/>
    </source>
</evidence>
<name>A0A238JSC0_9RHOB</name>
<feature type="chain" id="PRO_5013348451" description="Acetolactate synthase" evidence="1">
    <location>
        <begin position="21"/>
        <end position="131"/>
    </location>
</feature>
<gene>
    <name evidence="2" type="ORF">COL8621_00868</name>
</gene>
<dbReference type="AlphaFoldDB" id="A0A238JSC0"/>
<dbReference type="Proteomes" id="UP000202922">
    <property type="component" value="Unassembled WGS sequence"/>
</dbReference>
<feature type="signal peptide" evidence="1">
    <location>
        <begin position="1"/>
        <end position="20"/>
    </location>
</feature>
<sequence>MTRPIATSAIIGLCAFPALADDAALAVPSGQPVTFLDAIWAEQGGTVRFRFVAPKIAKEAQSIDFAEAEQDMAFLCENYALPKVAGVNPAVSQVIISLSDRPVAFGQSAPDATQFFEAYQPVGDDCVWEGL</sequence>
<evidence type="ECO:0008006" key="4">
    <source>
        <dbReference type="Google" id="ProtNLM"/>
    </source>
</evidence>
<dbReference type="Pfam" id="PF20107">
    <property type="entry name" value="DUF6497"/>
    <property type="match status" value="1"/>
</dbReference>
<dbReference type="InterPro" id="IPR045467">
    <property type="entry name" value="DUF6497"/>
</dbReference>